<gene>
    <name evidence="1" type="ORF">M9H77_18406</name>
</gene>
<sequence length="132" mass="15623">MGMEAMDMNQWLKEGVNVITMYGMKNYQREYEEYHEGYDHCTHTHEGYNFSAYGRNDCDGRWRYLRSMNAFYGSGRYGDEPMVERRLMDNSDIVEVEDRRSMEKEFGPILEHLSINLSLNPSSLCYEASLEE</sequence>
<dbReference type="Proteomes" id="UP001060085">
    <property type="component" value="Linkage Group LG04"/>
</dbReference>
<dbReference type="EMBL" id="CM044704">
    <property type="protein sequence ID" value="KAI5668553.1"/>
    <property type="molecule type" value="Genomic_DNA"/>
</dbReference>
<accession>A0ACC0B7E0</accession>
<organism evidence="1 2">
    <name type="scientific">Catharanthus roseus</name>
    <name type="common">Madagascar periwinkle</name>
    <name type="synonym">Vinca rosea</name>
    <dbReference type="NCBI Taxonomy" id="4058"/>
    <lineage>
        <taxon>Eukaryota</taxon>
        <taxon>Viridiplantae</taxon>
        <taxon>Streptophyta</taxon>
        <taxon>Embryophyta</taxon>
        <taxon>Tracheophyta</taxon>
        <taxon>Spermatophyta</taxon>
        <taxon>Magnoliopsida</taxon>
        <taxon>eudicotyledons</taxon>
        <taxon>Gunneridae</taxon>
        <taxon>Pentapetalae</taxon>
        <taxon>asterids</taxon>
        <taxon>lamiids</taxon>
        <taxon>Gentianales</taxon>
        <taxon>Apocynaceae</taxon>
        <taxon>Rauvolfioideae</taxon>
        <taxon>Vinceae</taxon>
        <taxon>Catharanthinae</taxon>
        <taxon>Catharanthus</taxon>
    </lineage>
</organism>
<evidence type="ECO:0000313" key="2">
    <source>
        <dbReference type="Proteomes" id="UP001060085"/>
    </source>
</evidence>
<proteinExistence type="predicted"/>
<evidence type="ECO:0000313" key="1">
    <source>
        <dbReference type="EMBL" id="KAI5668553.1"/>
    </source>
</evidence>
<reference evidence="2" key="1">
    <citation type="journal article" date="2023" name="Nat. Plants">
        <title>Single-cell RNA sequencing provides a high-resolution roadmap for understanding the multicellular compartmentation of specialized metabolism.</title>
        <authorList>
            <person name="Sun S."/>
            <person name="Shen X."/>
            <person name="Li Y."/>
            <person name="Li Y."/>
            <person name="Wang S."/>
            <person name="Li R."/>
            <person name="Zhang H."/>
            <person name="Shen G."/>
            <person name="Guo B."/>
            <person name="Wei J."/>
            <person name="Xu J."/>
            <person name="St-Pierre B."/>
            <person name="Chen S."/>
            <person name="Sun C."/>
        </authorList>
    </citation>
    <scope>NUCLEOTIDE SEQUENCE [LARGE SCALE GENOMIC DNA]</scope>
</reference>
<name>A0ACC0B7E0_CATRO</name>
<comment type="caution">
    <text evidence="1">The sequence shown here is derived from an EMBL/GenBank/DDBJ whole genome shotgun (WGS) entry which is preliminary data.</text>
</comment>
<keyword evidence="2" id="KW-1185">Reference proteome</keyword>
<protein>
    <submittedName>
        <fullName evidence="1">Uncharacterized protein</fullName>
    </submittedName>
</protein>